<keyword evidence="2" id="KW-1185">Reference proteome</keyword>
<name>I4C043_DESTA</name>
<reference evidence="2" key="1">
    <citation type="submission" date="2012-06" db="EMBL/GenBank/DDBJ databases">
        <title>Complete sequence of chromosome of Desulfomonile tiedjei DSM 6799.</title>
        <authorList>
            <person name="Lucas S."/>
            <person name="Copeland A."/>
            <person name="Lapidus A."/>
            <person name="Glavina del Rio T."/>
            <person name="Dalin E."/>
            <person name="Tice H."/>
            <person name="Bruce D."/>
            <person name="Goodwin L."/>
            <person name="Pitluck S."/>
            <person name="Peters L."/>
            <person name="Ovchinnikova G."/>
            <person name="Zeytun A."/>
            <person name="Lu M."/>
            <person name="Kyrpides N."/>
            <person name="Mavromatis K."/>
            <person name="Ivanova N."/>
            <person name="Brettin T."/>
            <person name="Detter J.C."/>
            <person name="Han C."/>
            <person name="Larimer F."/>
            <person name="Land M."/>
            <person name="Hauser L."/>
            <person name="Markowitz V."/>
            <person name="Cheng J.-F."/>
            <person name="Hugenholtz P."/>
            <person name="Woyke T."/>
            <person name="Wu D."/>
            <person name="Spring S."/>
            <person name="Schroeder M."/>
            <person name="Brambilla E."/>
            <person name="Klenk H.-P."/>
            <person name="Eisen J.A."/>
        </authorList>
    </citation>
    <scope>NUCLEOTIDE SEQUENCE [LARGE SCALE GENOMIC DNA]</scope>
    <source>
        <strain evidence="2">ATCC 49306 / DSM 6799 / DCB-1</strain>
    </source>
</reference>
<dbReference type="EMBL" id="CP003360">
    <property type="protein sequence ID" value="AFM22934.1"/>
    <property type="molecule type" value="Genomic_DNA"/>
</dbReference>
<dbReference type="HOGENOM" id="CLU_076554_0_0_7"/>
<sequence>MKCRELSVQQVLNDIRTGAGDQELMTKYRLSRKGLGHLYEQLTNAGFLEQNGKTIVVCDTRKIRAEQIRDDIRAGVSERDLMSKYMCSSKHLRKIFEKLVTIGSLTAEEIDPNGNSKLHPPEVSKTPRLPRNYLPYPFTVYVVGDPEARGMILDITEYGFRVQGIQAREGEFKIFSFIPMDGSYARPFFLEAECRWIKKPHDSGLVAGFQIEKLSDHSRRELGKFIQELMPSVWY</sequence>
<proteinExistence type="predicted"/>
<dbReference type="AlphaFoldDB" id="I4C043"/>
<dbReference type="OrthoDB" id="6198884at2"/>
<evidence type="ECO:0000313" key="1">
    <source>
        <dbReference type="EMBL" id="AFM22934.1"/>
    </source>
</evidence>
<evidence type="ECO:0000313" key="2">
    <source>
        <dbReference type="Proteomes" id="UP000006055"/>
    </source>
</evidence>
<accession>I4C043</accession>
<dbReference type="eggNOG" id="COG2197">
    <property type="taxonomic scope" value="Bacteria"/>
</dbReference>
<dbReference type="RefSeq" id="WP_014808093.1">
    <property type="nucleotide sequence ID" value="NC_018025.1"/>
</dbReference>
<gene>
    <name evidence="1" type="ordered locus">Desti_0188</name>
</gene>
<dbReference type="Proteomes" id="UP000006055">
    <property type="component" value="Chromosome"/>
</dbReference>
<protein>
    <submittedName>
        <fullName evidence="1">Uncharacterized protein</fullName>
    </submittedName>
</protein>
<dbReference type="KEGG" id="dti:Desti_0188"/>
<organism evidence="1 2">
    <name type="scientific">Desulfomonile tiedjei (strain ATCC 49306 / DSM 6799 / DCB-1)</name>
    <dbReference type="NCBI Taxonomy" id="706587"/>
    <lineage>
        <taxon>Bacteria</taxon>
        <taxon>Pseudomonadati</taxon>
        <taxon>Thermodesulfobacteriota</taxon>
        <taxon>Desulfomonilia</taxon>
        <taxon>Desulfomonilales</taxon>
        <taxon>Desulfomonilaceae</taxon>
        <taxon>Desulfomonile</taxon>
    </lineage>
</organism>